<name>A0A6L2KBD1_TANCI</name>
<evidence type="ECO:0000256" key="1">
    <source>
        <dbReference type="SAM" id="MobiDB-lite"/>
    </source>
</evidence>
<protein>
    <submittedName>
        <fullName evidence="2">Uncharacterized protein</fullName>
    </submittedName>
</protein>
<reference evidence="2" key="1">
    <citation type="journal article" date="2019" name="Sci. Rep.">
        <title>Draft genome of Tanacetum cinerariifolium, the natural source of mosquito coil.</title>
        <authorList>
            <person name="Yamashiro T."/>
            <person name="Shiraishi A."/>
            <person name="Satake H."/>
            <person name="Nakayama K."/>
        </authorList>
    </citation>
    <scope>NUCLEOTIDE SEQUENCE</scope>
</reference>
<evidence type="ECO:0000313" key="2">
    <source>
        <dbReference type="EMBL" id="GEU46773.1"/>
    </source>
</evidence>
<sequence length="760" mass="86046">MIEGRGKSGECCQLDEQWFNLHKDILKDALYITPTNDNNPYVAPPSSDTTIEYVNTLGYPNTLRNVSAKSVNALYQPWRAILSMINMCLIEFVQSIQTFLTDRKNLTTATRGKKKTTHLLIPIVRFVGKDGREIFGLPIPDALLTDEIKGAPCYGEYQEHVAKYQQYLDAEHGKVDEGGATESSKSTKVTKPKAAKAIKPAGDKAPKLTFTQPPKPKPAPTQPFKAVPEKKRKLGPARPVVIREPDSGRIQPLLDVQGKGKEKVIDKQAAHDLLTLLTLKHKSSVDQFQSMVSVLIHQDTSSVPLITTPVIDLTTSQSGSPLPTSTATTSIITTTTSLPPPPQQSTADLILVKHIGELEQHMANLLQYNLALEERLGKHGSRLYKLKNLNIPHHVSKAVDEIVTDAVNWGMQAPLRARFSDLPAIDMKEILQQRMFEDKLYEAHEDHKNLYDALQKSLKRDYSNQLLSDLEEARQKKKRDVTYQELLLGLHRYSHHLHLLQQAQLVLEVHFSDDEDSWNDHQLKANLRKDWWEPLPEEERPAILEPSWTIPSSNVCHSPSVPDGGVSQDTHKLDLEYLRYGSKGSSPALSISKMKATSYPNFGLELLVPEQMWIDDVYKILCRIEKKSDHTCGFLVLSKLKPTQDTGHLDHLSGSDKRMLSIAIKLWTRNLVIRQRVKDFQLGIKSYQTQLNLTKPGWDATGYEFKHDYTIIESPRAVVFLVNNNKLKIMWFNEIYKFGDGTLIRIMKALAYKVKEFKIK</sequence>
<feature type="region of interest" description="Disordered" evidence="1">
    <location>
        <begin position="175"/>
        <end position="234"/>
    </location>
</feature>
<organism evidence="2">
    <name type="scientific">Tanacetum cinerariifolium</name>
    <name type="common">Dalmatian daisy</name>
    <name type="synonym">Chrysanthemum cinerariifolium</name>
    <dbReference type="NCBI Taxonomy" id="118510"/>
    <lineage>
        <taxon>Eukaryota</taxon>
        <taxon>Viridiplantae</taxon>
        <taxon>Streptophyta</taxon>
        <taxon>Embryophyta</taxon>
        <taxon>Tracheophyta</taxon>
        <taxon>Spermatophyta</taxon>
        <taxon>Magnoliopsida</taxon>
        <taxon>eudicotyledons</taxon>
        <taxon>Gunneridae</taxon>
        <taxon>Pentapetalae</taxon>
        <taxon>asterids</taxon>
        <taxon>campanulids</taxon>
        <taxon>Asterales</taxon>
        <taxon>Asteraceae</taxon>
        <taxon>Asteroideae</taxon>
        <taxon>Anthemideae</taxon>
        <taxon>Anthemidinae</taxon>
        <taxon>Tanacetum</taxon>
    </lineage>
</organism>
<proteinExistence type="predicted"/>
<gene>
    <name evidence="2" type="ORF">Tci_018751</name>
</gene>
<comment type="caution">
    <text evidence="2">The sequence shown here is derived from an EMBL/GenBank/DDBJ whole genome shotgun (WGS) entry which is preliminary data.</text>
</comment>
<accession>A0A6L2KBD1</accession>
<dbReference type="EMBL" id="BKCJ010002174">
    <property type="protein sequence ID" value="GEU46773.1"/>
    <property type="molecule type" value="Genomic_DNA"/>
</dbReference>
<dbReference type="AlphaFoldDB" id="A0A6L2KBD1"/>